<sequence>MANIAPGEPFYWYEDGSVRMSYDEDPYLRGGERPDELLDVMRRVGFGPLADPDEDDRQPTCALANFALAHHVTGVRLSRRLLETAEFTCGFVTRPVPSWPRM</sequence>
<dbReference type="EMBL" id="JAHSTP010000028">
    <property type="protein sequence ID" value="MBZ6156397.1"/>
    <property type="molecule type" value="Genomic_DNA"/>
</dbReference>
<reference evidence="1 2" key="1">
    <citation type="submission" date="2021-06" db="EMBL/GenBank/DDBJ databases">
        <title>Ecological speciation of a Streptomyces species isolated from different habitats and geographic origins.</title>
        <authorList>
            <person name="Wang J."/>
        </authorList>
    </citation>
    <scope>NUCLEOTIDE SEQUENCE [LARGE SCALE GENOMIC DNA]</scope>
    <source>
        <strain evidence="1 2">FXJ8.012</strain>
    </source>
</reference>
<dbReference type="InterPro" id="IPR045592">
    <property type="entry name" value="DUF6461"/>
</dbReference>
<dbReference type="Pfam" id="PF20062">
    <property type="entry name" value="DUF6461"/>
    <property type="match status" value="1"/>
</dbReference>
<evidence type="ECO:0000313" key="2">
    <source>
        <dbReference type="Proteomes" id="UP000758701"/>
    </source>
</evidence>
<name>A0ABS7WEK4_STROV</name>
<proteinExistence type="predicted"/>
<accession>A0ABS7WEK4</accession>
<comment type="caution">
    <text evidence="1">The sequence shown here is derived from an EMBL/GenBank/DDBJ whole genome shotgun (WGS) entry which is preliminary data.</text>
</comment>
<organism evidence="1 2">
    <name type="scientific">Streptomyces olivaceus</name>
    <dbReference type="NCBI Taxonomy" id="47716"/>
    <lineage>
        <taxon>Bacteria</taxon>
        <taxon>Bacillati</taxon>
        <taxon>Actinomycetota</taxon>
        <taxon>Actinomycetes</taxon>
        <taxon>Kitasatosporales</taxon>
        <taxon>Streptomycetaceae</taxon>
        <taxon>Streptomyces</taxon>
    </lineage>
</organism>
<gene>
    <name evidence="1" type="ORF">KVH32_35465</name>
</gene>
<keyword evidence="2" id="KW-1185">Reference proteome</keyword>
<evidence type="ECO:0000313" key="1">
    <source>
        <dbReference type="EMBL" id="MBZ6156397.1"/>
    </source>
</evidence>
<protein>
    <submittedName>
        <fullName evidence="1">Uncharacterized protein</fullName>
    </submittedName>
</protein>
<dbReference type="Proteomes" id="UP000758701">
    <property type="component" value="Unassembled WGS sequence"/>
</dbReference>